<proteinExistence type="predicted"/>
<reference evidence="3" key="1">
    <citation type="submission" date="2021-01" db="EMBL/GenBank/DDBJ databases">
        <title>Whole genome shotgun sequence of Actinoplanes nipponensis NBRC 14063.</title>
        <authorList>
            <person name="Komaki H."/>
            <person name="Tamura T."/>
        </authorList>
    </citation>
    <scope>NUCLEOTIDE SEQUENCE</scope>
    <source>
        <strain evidence="3">NBRC 14063</strain>
    </source>
</reference>
<dbReference type="Pfam" id="PF14200">
    <property type="entry name" value="RicinB_lectin_2"/>
    <property type="match status" value="1"/>
</dbReference>
<protein>
    <recommendedName>
        <fullName evidence="2">Ricin B lectin domain-containing protein</fullName>
    </recommendedName>
</protein>
<dbReference type="Gene3D" id="2.80.10.50">
    <property type="match status" value="1"/>
</dbReference>
<dbReference type="PROSITE" id="PS50231">
    <property type="entry name" value="RICIN_B_LECTIN"/>
    <property type="match status" value="1"/>
</dbReference>
<feature type="transmembrane region" description="Helical" evidence="1">
    <location>
        <begin position="27"/>
        <end position="45"/>
    </location>
</feature>
<keyword evidence="1" id="KW-0472">Membrane</keyword>
<feature type="domain" description="Ricin B lectin" evidence="2">
    <location>
        <begin position="52"/>
        <end position="193"/>
    </location>
</feature>
<organism evidence="3 4">
    <name type="scientific">Actinoplanes nipponensis</name>
    <dbReference type="NCBI Taxonomy" id="135950"/>
    <lineage>
        <taxon>Bacteria</taxon>
        <taxon>Bacillati</taxon>
        <taxon>Actinomycetota</taxon>
        <taxon>Actinomycetes</taxon>
        <taxon>Micromonosporales</taxon>
        <taxon>Micromonosporaceae</taxon>
        <taxon>Actinoplanes</taxon>
    </lineage>
</organism>
<dbReference type="SUPFAM" id="SSF50370">
    <property type="entry name" value="Ricin B-like lectins"/>
    <property type="match status" value="1"/>
</dbReference>
<evidence type="ECO:0000256" key="1">
    <source>
        <dbReference type="SAM" id="Phobius"/>
    </source>
</evidence>
<comment type="caution">
    <text evidence="3">The sequence shown here is derived from an EMBL/GenBank/DDBJ whole genome shotgun (WGS) entry which is preliminary data.</text>
</comment>
<accession>A0A919MJS5</accession>
<name>A0A919MJS5_9ACTN</name>
<evidence type="ECO:0000313" key="4">
    <source>
        <dbReference type="Proteomes" id="UP000647172"/>
    </source>
</evidence>
<dbReference type="RefSeq" id="WP_203763938.1">
    <property type="nucleotide sequence ID" value="NZ_BAAAYJ010000088.1"/>
</dbReference>
<keyword evidence="1" id="KW-1133">Transmembrane helix</keyword>
<evidence type="ECO:0000313" key="3">
    <source>
        <dbReference type="EMBL" id="GIE46957.1"/>
    </source>
</evidence>
<dbReference type="InterPro" id="IPR035992">
    <property type="entry name" value="Ricin_B-like_lectins"/>
</dbReference>
<gene>
    <name evidence="3" type="ORF">Ani05nite_04910</name>
</gene>
<keyword evidence="1" id="KW-0812">Transmembrane</keyword>
<keyword evidence="4" id="KW-1185">Reference proteome</keyword>
<dbReference type="AlphaFoldDB" id="A0A919MJS5"/>
<sequence length="199" mass="21139">MSTPFVPVHTISALFAHTPKGQQLKKFFTAAFAIVAVTAGLMFAASPAQAVTAYAHLTNVHSGKCVDNPNYATGNNVVMDQWTCVSQTNENWRFERGSSNNLLIRNQASGKCLTVLGGSTASGARVVQYTCTTVNKNGQWSTTDTLAGGYSIMNANSGLCIAIESASSANGARLIQRACNHAASASDQRFNYPYNPYSA</sequence>
<evidence type="ECO:0000259" key="2">
    <source>
        <dbReference type="SMART" id="SM00458"/>
    </source>
</evidence>
<dbReference type="EMBL" id="BOMQ01000008">
    <property type="protein sequence ID" value="GIE46957.1"/>
    <property type="molecule type" value="Genomic_DNA"/>
</dbReference>
<dbReference type="InterPro" id="IPR000772">
    <property type="entry name" value="Ricin_B_lectin"/>
</dbReference>
<dbReference type="CDD" id="cd00161">
    <property type="entry name" value="beta-trefoil_Ricin-like"/>
    <property type="match status" value="1"/>
</dbReference>
<dbReference type="SMART" id="SM00458">
    <property type="entry name" value="RICIN"/>
    <property type="match status" value="1"/>
</dbReference>
<dbReference type="Proteomes" id="UP000647172">
    <property type="component" value="Unassembled WGS sequence"/>
</dbReference>